<sequence length="66" mass="7952">MDMDQLKQILEAQTNQHALALQQQQQQHQESLAQLVYSFEMQTENPSNKRARLSHQERSMWSHRWC</sequence>
<accession>A0A915DRF0</accession>
<evidence type="ECO:0000313" key="2">
    <source>
        <dbReference type="WBParaSite" id="jg22342"/>
    </source>
</evidence>
<protein>
    <submittedName>
        <fullName evidence="2">Uncharacterized protein</fullName>
    </submittedName>
</protein>
<organism evidence="1 2">
    <name type="scientific">Ditylenchus dipsaci</name>
    <dbReference type="NCBI Taxonomy" id="166011"/>
    <lineage>
        <taxon>Eukaryota</taxon>
        <taxon>Metazoa</taxon>
        <taxon>Ecdysozoa</taxon>
        <taxon>Nematoda</taxon>
        <taxon>Chromadorea</taxon>
        <taxon>Rhabditida</taxon>
        <taxon>Tylenchina</taxon>
        <taxon>Tylenchomorpha</taxon>
        <taxon>Sphaerularioidea</taxon>
        <taxon>Anguinidae</taxon>
        <taxon>Anguininae</taxon>
        <taxon>Ditylenchus</taxon>
    </lineage>
</organism>
<dbReference type="WBParaSite" id="jg22342">
    <property type="protein sequence ID" value="jg22342"/>
    <property type="gene ID" value="jg22342"/>
</dbReference>
<evidence type="ECO:0000313" key="1">
    <source>
        <dbReference type="Proteomes" id="UP000887574"/>
    </source>
</evidence>
<name>A0A915DRF0_9BILA</name>
<keyword evidence="1" id="KW-1185">Reference proteome</keyword>
<dbReference type="AlphaFoldDB" id="A0A915DRF0"/>
<reference evidence="2" key="1">
    <citation type="submission" date="2022-11" db="UniProtKB">
        <authorList>
            <consortium name="WormBaseParasite"/>
        </authorList>
    </citation>
    <scope>IDENTIFICATION</scope>
</reference>
<proteinExistence type="predicted"/>
<dbReference type="Proteomes" id="UP000887574">
    <property type="component" value="Unplaced"/>
</dbReference>